<name>A0A9D3RU96_ANGAN</name>
<gene>
    <name evidence="1" type="ORF">ANANG_G00173400</name>
</gene>
<organism evidence="1 2">
    <name type="scientific">Anguilla anguilla</name>
    <name type="common">European freshwater eel</name>
    <name type="synonym">Muraena anguilla</name>
    <dbReference type="NCBI Taxonomy" id="7936"/>
    <lineage>
        <taxon>Eukaryota</taxon>
        <taxon>Metazoa</taxon>
        <taxon>Chordata</taxon>
        <taxon>Craniata</taxon>
        <taxon>Vertebrata</taxon>
        <taxon>Euteleostomi</taxon>
        <taxon>Actinopterygii</taxon>
        <taxon>Neopterygii</taxon>
        <taxon>Teleostei</taxon>
        <taxon>Anguilliformes</taxon>
        <taxon>Anguillidae</taxon>
        <taxon>Anguilla</taxon>
    </lineage>
</organism>
<proteinExistence type="predicted"/>
<sequence>MAADSNVKGWLIFPSFPSAQHEVREGEDFAHCQGVSASKSTKTAPCVEEEYGKRSTSLKARSDLHPAALLLTT</sequence>
<dbReference type="Proteomes" id="UP001044222">
    <property type="component" value="Chromosome 9"/>
</dbReference>
<evidence type="ECO:0000313" key="1">
    <source>
        <dbReference type="EMBL" id="KAG5842036.1"/>
    </source>
</evidence>
<dbReference type="EMBL" id="JAFIRN010000009">
    <property type="protein sequence ID" value="KAG5842036.1"/>
    <property type="molecule type" value="Genomic_DNA"/>
</dbReference>
<reference evidence="1" key="1">
    <citation type="submission" date="2021-01" db="EMBL/GenBank/DDBJ databases">
        <title>A chromosome-scale assembly of European eel, Anguilla anguilla.</title>
        <authorList>
            <person name="Henkel C."/>
            <person name="Jong-Raadsen S.A."/>
            <person name="Dufour S."/>
            <person name="Weltzien F.-A."/>
            <person name="Palstra A.P."/>
            <person name="Pelster B."/>
            <person name="Spaink H.P."/>
            <person name="Van Den Thillart G.E."/>
            <person name="Jansen H."/>
            <person name="Zahm M."/>
            <person name="Klopp C."/>
            <person name="Cedric C."/>
            <person name="Louis A."/>
            <person name="Berthelot C."/>
            <person name="Parey E."/>
            <person name="Roest Crollius H."/>
            <person name="Montfort J."/>
            <person name="Robinson-Rechavi M."/>
            <person name="Bucao C."/>
            <person name="Bouchez O."/>
            <person name="Gislard M."/>
            <person name="Lluch J."/>
            <person name="Milhes M."/>
            <person name="Lampietro C."/>
            <person name="Lopez Roques C."/>
            <person name="Donnadieu C."/>
            <person name="Braasch I."/>
            <person name="Desvignes T."/>
            <person name="Postlethwait J."/>
            <person name="Bobe J."/>
            <person name="Guiguen Y."/>
            <person name="Dirks R."/>
        </authorList>
    </citation>
    <scope>NUCLEOTIDE SEQUENCE</scope>
    <source>
        <strain evidence="1">Tag_6206</strain>
        <tissue evidence="1">Liver</tissue>
    </source>
</reference>
<evidence type="ECO:0000313" key="2">
    <source>
        <dbReference type="Proteomes" id="UP001044222"/>
    </source>
</evidence>
<accession>A0A9D3RU96</accession>
<dbReference type="AlphaFoldDB" id="A0A9D3RU96"/>
<protein>
    <submittedName>
        <fullName evidence="1">Uncharacterized protein</fullName>
    </submittedName>
</protein>
<comment type="caution">
    <text evidence="1">The sequence shown here is derived from an EMBL/GenBank/DDBJ whole genome shotgun (WGS) entry which is preliminary data.</text>
</comment>
<keyword evidence="2" id="KW-1185">Reference proteome</keyword>